<feature type="transmembrane region" description="Helical" evidence="6">
    <location>
        <begin position="182"/>
        <end position="207"/>
    </location>
</feature>
<keyword evidence="8" id="KW-1185">Reference proteome</keyword>
<feature type="transmembrane region" description="Helical" evidence="6">
    <location>
        <begin position="388"/>
        <end position="408"/>
    </location>
</feature>
<dbReference type="InterPro" id="IPR050833">
    <property type="entry name" value="Poly_Biosynth_Transport"/>
</dbReference>
<reference evidence="7 8" key="1">
    <citation type="submission" date="2024-09" db="EMBL/GenBank/DDBJ databases">
        <authorList>
            <person name="Sun Q."/>
            <person name="Mori K."/>
        </authorList>
    </citation>
    <scope>NUCLEOTIDE SEQUENCE [LARGE SCALE GENOMIC DNA]</scope>
    <source>
        <strain evidence="7 8">JCM 11201</strain>
    </source>
</reference>
<sequence>MTKQSFLRGTLILIIAGLATRVLGFVNRIVMARILGEEGVGLYMMAVPTFILAITVTQIGLPVAIAKLVAEAEAIGDQQKVKKVLTVSLAVTLTLSVVITAALMVAAPILSKTVLTDSRTYYPLIAILPVVPIIAVSSVLRGYFQGKQNMKPGAFAQVIEQIVRITLIAVCTRAFLHLGVEYAAAGAMVSAVIGELASLLYMLFMFHREKHVAVRSHFFRTVKNGKDTLSSLMSVALPTTGSRFIGSVSYFLEPIVVARSLAMAGVAAEVATRQYGELNGYALPLLFLPSFITYALSTSLVPSISEAAAKQQHQLVEYRLQQALRLSFISGGWSVIILYVFASPIMTLMYHSDHAAVFVKVLAPCFIFYYFQGPLASVLQALNMAKTAMINSLIGSVVKIIVIFVLASRPDFQIMGFALAIVAGLTTVTILHYATLLKRITFTIYAKDYIYGMLAIFLAGFAGFYCHEQLTFSDSLGMQTLCSIVVTTAVYIVLLMIFRLIRKDELRRIPVLRNLSFLK</sequence>
<dbReference type="NCBIfam" id="TIGR02900">
    <property type="entry name" value="spore_V_B"/>
    <property type="match status" value="1"/>
</dbReference>
<dbReference type="CDD" id="cd13124">
    <property type="entry name" value="MATE_SpoVB_like"/>
    <property type="match status" value="1"/>
</dbReference>
<evidence type="ECO:0000313" key="8">
    <source>
        <dbReference type="Proteomes" id="UP001589609"/>
    </source>
</evidence>
<dbReference type="PIRSF" id="PIRSF038958">
    <property type="entry name" value="PG_synth_SpoVB"/>
    <property type="match status" value="1"/>
</dbReference>
<dbReference type="Proteomes" id="UP001589609">
    <property type="component" value="Unassembled WGS sequence"/>
</dbReference>
<dbReference type="InterPro" id="IPR024923">
    <property type="entry name" value="PG_synth_SpoVB"/>
</dbReference>
<evidence type="ECO:0000256" key="4">
    <source>
        <dbReference type="ARBA" id="ARBA00022989"/>
    </source>
</evidence>
<name>A0ABV5WKQ1_9BACI</name>
<evidence type="ECO:0000256" key="3">
    <source>
        <dbReference type="ARBA" id="ARBA00022692"/>
    </source>
</evidence>
<gene>
    <name evidence="7" type="primary">spoVB</name>
    <name evidence="7" type="ORF">ACFFMS_23170</name>
</gene>
<evidence type="ECO:0000256" key="1">
    <source>
        <dbReference type="ARBA" id="ARBA00004651"/>
    </source>
</evidence>
<feature type="transmembrane region" description="Helical" evidence="6">
    <location>
        <begin position="40"/>
        <end position="63"/>
    </location>
</feature>
<keyword evidence="2" id="KW-1003">Cell membrane</keyword>
<organism evidence="7 8">
    <name type="scientific">Ectobacillus funiculus</name>
    <dbReference type="NCBI Taxonomy" id="137993"/>
    <lineage>
        <taxon>Bacteria</taxon>
        <taxon>Bacillati</taxon>
        <taxon>Bacillota</taxon>
        <taxon>Bacilli</taxon>
        <taxon>Bacillales</taxon>
        <taxon>Bacillaceae</taxon>
        <taxon>Ectobacillus</taxon>
    </lineage>
</organism>
<evidence type="ECO:0000256" key="5">
    <source>
        <dbReference type="ARBA" id="ARBA00023136"/>
    </source>
</evidence>
<evidence type="ECO:0000256" key="6">
    <source>
        <dbReference type="SAM" id="Phobius"/>
    </source>
</evidence>
<dbReference type="InterPro" id="IPR014249">
    <property type="entry name" value="Spore_V_B"/>
</dbReference>
<evidence type="ECO:0000313" key="7">
    <source>
        <dbReference type="EMBL" id="MFB9761155.1"/>
    </source>
</evidence>
<keyword evidence="5 6" id="KW-0472">Membrane</keyword>
<comment type="caution">
    <text evidence="7">The sequence shown here is derived from an EMBL/GenBank/DDBJ whole genome shotgun (WGS) entry which is preliminary data.</text>
</comment>
<feature type="transmembrane region" description="Helical" evidence="6">
    <location>
        <begin position="477"/>
        <end position="498"/>
    </location>
</feature>
<feature type="transmembrane region" description="Helical" evidence="6">
    <location>
        <begin position="449"/>
        <end position="465"/>
    </location>
</feature>
<feature type="transmembrane region" description="Helical" evidence="6">
    <location>
        <begin position="281"/>
        <end position="302"/>
    </location>
</feature>
<feature type="transmembrane region" description="Helical" evidence="6">
    <location>
        <begin position="354"/>
        <end position="376"/>
    </location>
</feature>
<comment type="subcellular location">
    <subcellularLocation>
        <location evidence="1">Cell membrane</location>
        <topology evidence="1">Multi-pass membrane protein</topology>
    </subcellularLocation>
</comment>
<dbReference type="RefSeq" id="WP_379951377.1">
    <property type="nucleotide sequence ID" value="NZ_JBHMAF010000188.1"/>
</dbReference>
<proteinExistence type="predicted"/>
<keyword evidence="4 6" id="KW-1133">Transmembrane helix</keyword>
<feature type="transmembrane region" description="Helical" evidence="6">
    <location>
        <begin position="323"/>
        <end position="342"/>
    </location>
</feature>
<dbReference type="PANTHER" id="PTHR30250">
    <property type="entry name" value="PST FAMILY PREDICTED COLANIC ACID TRANSPORTER"/>
    <property type="match status" value="1"/>
</dbReference>
<dbReference type="Pfam" id="PF01943">
    <property type="entry name" value="Polysacc_synt"/>
    <property type="match status" value="1"/>
</dbReference>
<dbReference type="InterPro" id="IPR002797">
    <property type="entry name" value="Polysacc_synth"/>
</dbReference>
<dbReference type="PANTHER" id="PTHR30250:SF24">
    <property type="entry name" value="STAGE V SPORULATION PROTEIN B"/>
    <property type="match status" value="1"/>
</dbReference>
<protein>
    <submittedName>
        <fullName evidence="7">Stage V sporulation protein B</fullName>
    </submittedName>
</protein>
<keyword evidence="3 6" id="KW-0812">Transmembrane</keyword>
<evidence type="ECO:0000256" key="2">
    <source>
        <dbReference type="ARBA" id="ARBA00022475"/>
    </source>
</evidence>
<feature type="transmembrane region" description="Helical" evidence="6">
    <location>
        <begin position="84"/>
        <end position="109"/>
    </location>
</feature>
<accession>A0ABV5WKQ1</accession>
<feature type="transmembrane region" description="Helical" evidence="6">
    <location>
        <begin position="121"/>
        <end position="143"/>
    </location>
</feature>
<feature type="transmembrane region" description="Helical" evidence="6">
    <location>
        <begin position="414"/>
        <end position="437"/>
    </location>
</feature>
<dbReference type="EMBL" id="JBHMAF010000188">
    <property type="protein sequence ID" value="MFB9761155.1"/>
    <property type="molecule type" value="Genomic_DNA"/>
</dbReference>